<dbReference type="Gene3D" id="3.30.1060.10">
    <property type="entry name" value="Peptide methionine sulphoxide reductase MsrA"/>
    <property type="match status" value="1"/>
</dbReference>
<keyword evidence="5" id="KW-0812">Transmembrane</keyword>
<sequence>MSHPVVVGWGCVVMIVKTEAAILAGGCFWGMQELLRRIPTVVSTRVGYTGGDISHPTYHDHGTHAEAIEIVFDPELLSYRQILEFFFRIHDPTTLNRQGADIGTRYRSAIFYASQAQRSIAEATIRELDSSGLLPSPIVTSVEPARTFWEAEAEHQAYFERHPEQRACNHIRPSTMPACDRALTVEPDSLGFSART</sequence>
<evidence type="ECO:0000259" key="6">
    <source>
        <dbReference type="Pfam" id="PF01625"/>
    </source>
</evidence>
<dbReference type="Pfam" id="PF01625">
    <property type="entry name" value="PMSR"/>
    <property type="match status" value="1"/>
</dbReference>
<dbReference type="EMBL" id="BAABKY010000002">
    <property type="protein sequence ID" value="GAA5073583.1"/>
    <property type="molecule type" value="Genomic_DNA"/>
</dbReference>
<comment type="catalytic activity">
    <reaction evidence="2 4">
        <text>L-methionyl-[protein] + [thioredoxin]-disulfide + H2O = L-methionyl-(S)-S-oxide-[protein] + [thioredoxin]-dithiol</text>
        <dbReference type="Rhea" id="RHEA:14217"/>
        <dbReference type="Rhea" id="RHEA-COMP:10698"/>
        <dbReference type="Rhea" id="RHEA-COMP:10700"/>
        <dbReference type="Rhea" id="RHEA-COMP:12313"/>
        <dbReference type="Rhea" id="RHEA-COMP:12315"/>
        <dbReference type="ChEBI" id="CHEBI:15377"/>
        <dbReference type="ChEBI" id="CHEBI:16044"/>
        <dbReference type="ChEBI" id="CHEBI:29950"/>
        <dbReference type="ChEBI" id="CHEBI:44120"/>
        <dbReference type="ChEBI" id="CHEBI:50058"/>
        <dbReference type="EC" id="1.8.4.11"/>
    </reaction>
</comment>
<reference evidence="8" key="1">
    <citation type="journal article" date="2019" name="Int. J. Syst. Evol. Microbiol.">
        <title>The Global Catalogue of Microorganisms (GCM) 10K type strain sequencing project: providing services to taxonomists for standard genome sequencing and annotation.</title>
        <authorList>
            <consortium name="The Broad Institute Genomics Platform"/>
            <consortium name="The Broad Institute Genome Sequencing Center for Infectious Disease"/>
            <person name="Wu L."/>
            <person name="Ma J."/>
        </authorList>
    </citation>
    <scope>NUCLEOTIDE SEQUENCE [LARGE SCALE GENOMIC DNA]</scope>
    <source>
        <strain evidence="8">JCM 19212</strain>
    </source>
</reference>
<evidence type="ECO:0000313" key="7">
    <source>
        <dbReference type="EMBL" id="GAA5073583.1"/>
    </source>
</evidence>
<dbReference type="HAMAP" id="MF_01401">
    <property type="entry name" value="MsrA"/>
    <property type="match status" value="1"/>
</dbReference>
<dbReference type="PANTHER" id="PTHR43774:SF1">
    <property type="entry name" value="PEPTIDE METHIONINE SULFOXIDE REDUCTASE MSRA 2"/>
    <property type="match status" value="1"/>
</dbReference>
<dbReference type="EC" id="1.8.4.11" evidence="4"/>
<keyword evidence="5" id="KW-0472">Membrane</keyword>
<dbReference type="RefSeq" id="WP_233264161.1">
    <property type="nucleotide sequence ID" value="NZ_BAABKY010000002.1"/>
</dbReference>
<evidence type="ECO:0000256" key="2">
    <source>
        <dbReference type="ARBA" id="ARBA00047806"/>
    </source>
</evidence>
<comment type="caution">
    <text evidence="7">The sequence shown here is derived from an EMBL/GenBank/DDBJ whole genome shotgun (WGS) entry which is preliminary data.</text>
</comment>
<keyword evidence="1 4" id="KW-0560">Oxidoreductase</keyword>
<proteinExistence type="inferred from homology"/>
<feature type="transmembrane region" description="Helical" evidence="5">
    <location>
        <begin position="6"/>
        <end position="29"/>
    </location>
</feature>
<protein>
    <recommendedName>
        <fullName evidence="4">Peptide methionine sulfoxide reductase MsrA</fullName>
        <shortName evidence="4">Protein-methionine-S-oxide reductase</shortName>
        <ecNumber evidence="4">1.8.4.11</ecNumber>
    </recommendedName>
    <alternativeName>
        <fullName evidence="4">Peptide-methionine (S)-S-oxide reductase</fullName>
        <shortName evidence="4">Peptide Met(O) reductase</shortName>
    </alternativeName>
</protein>
<gene>
    <name evidence="7" type="primary">msrA_2</name>
    <name evidence="4" type="synonym">msrA</name>
    <name evidence="7" type="ORF">GCM10025759_14930</name>
</gene>
<evidence type="ECO:0000256" key="4">
    <source>
        <dbReference type="HAMAP-Rule" id="MF_01401"/>
    </source>
</evidence>
<keyword evidence="8" id="KW-1185">Reference proteome</keyword>
<dbReference type="SUPFAM" id="SSF55068">
    <property type="entry name" value="Peptide methionine sulfoxide reductase"/>
    <property type="match status" value="1"/>
</dbReference>
<evidence type="ECO:0000256" key="1">
    <source>
        <dbReference type="ARBA" id="ARBA00023002"/>
    </source>
</evidence>
<dbReference type="Proteomes" id="UP001501083">
    <property type="component" value="Unassembled WGS sequence"/>
</dbReference>
<organism evidence="7 8">
    <name type="scientific">Lysobacter panacisoli</name>
    <dbReference type="NCBI Taxonomy" id="1255263"/>
    <lineage>
        <taxon>Bacteria</taxon>
        <taxon>Pseudomonadati</taxon>
        <taxon>Pseudomonadota</taxon>
        <taxon>Gammaproteobacteria</taxon>
        <taxon>Lysobacterales</taxon>
        <taxon>Lysobacteraceae</taxon>
        <taxon>Lysobacter</taxon>
    </lineage>
</organism>
<feature type="domain" description="Peptide methionine sulphoxide reductase MsrA" evidence="6">
    <location>
        <begin position="21"/>
        <end position="167"/>
    </location>
</feature>
<evidence type="ECO:0000313" key="8">
    <source>
        <dbReference type="Proteomes" id="UP001501083"/>
    </source>
</evidence>
<comment type="catalytic activity">
    <reaction evidence="3 4">
        <text>[thioredoxin]-disulfide + L-methionine + H2O = L-methionine (S)-S-oxide + [thioredoxin]-dithiol</text>
        <dbReference type="Rhea" id="RHEA:19993"/>
        <dbReference type="Rhea" id="RHEA-COMP:10698"/>
        <dbReference type="Rhea" id="RHEA-COMP:10700"/>
        <dbReference type="ChEBI" id="CHEBI:15377"/>
        <dbReference type="ChEBI" id="CHEBI:29950"/>
        <dbReference type="ChEBI" id="CHEBI:50058"/>
        <dbReference type="ChEBI" id="CHEBI:57844"/>
        <dbReference type="ChEBI" id="CHEBI:58772"/>
        <dbReference type="EC" id="1.8.4.11"/>
    </reaction>
</comment>
<comment type="similarity">
    <text evidence="4">Belongs to the MsrA Met sulfoxide reductase family.</text>
</comment>
<comment type="function">
    <text evidence="4">Has an important function as a repair enzyme for proteins that have been inactivated by oxidation. Catalyzes the reversible oxidation-reduction of methionine sulfoxide in proteins to methionine.</text>
</comment>
<dbReference type="PANTHER" id="PTHR43774">
    <property type="entry name" value="PEPTIDE METHIONINE SULFOXIDE REDUCTASE"/>
    <property type="match status" value="1"/>
</dbReference>
<name>A0ABP9LCK7_9GAMM</name>
<feature type="active site" evidence="4">
    <location>
        <position position="27"/>
    </location>
</feature>
<keyword evidence="5" id="KW-1133">Transmembrane helix</keyword>
<dbReference type="NCBIfam" id="TIGR00401">
    <property type="entry name" value="msrA"/>
    <property type="match status" value="1"/>
</dbReference>
<accession>A0ABP9LCK7</accession>
<dbReference type="InterPro" id="IPR036509">
    <property type="entry name" value="Met_Sox_Rdtase_MsrA_sf"/>
</dbReference>
<evidence type="ECO:0000256" key="3">
    <source>
        <dbReference type="ARBA" id="ARBA00048782"/>
    </source>
</evidence>
<dbReference type="InterPro" id="IPR002569">
    <property type="entry name" value="Met_Sox_Rdtase_MsrA_dom"/>
</dbReference>
<evidence type="ECO:0000256" key="5">
    <source>
        <dbReference type="SAM" id="Phobius"/>
    </source>
</evidence>